<feature type="domain" description="EamA" evidence="8">
    <location>
        <begin position="167"/>
        <end position="286"/>
    </location>
</feature>
<keyword evidence="10" id="KW-1185">Reference proteome</keyword>
<sequence length="288" mass="31875">MSLWFILALLSSLTFGLAGFLMKVSSVKKGDHDFLLWGLYLTGSLGFLWWMVKTRDMDFSCTVLIAGVIVGIGSAFGNLLFMKALDIGPASLTSPVVNGNIVLMIGMSMLIYGETITVSETAGVALLVIAMMILPVDPNESLKIRNKRWYALVFITMLLFFFRNGGLKITEEMHLSGTSILFVSYVFGFFWFTFQIFHRKLQIPSLVSSVRFRTGVFWGLAAGIFSFAGMQLYAVALNQGPATLIAPIFSTNSLVVALLSILIYREQLSLFQTLSLILLFSGLILIRI</sequence>
<comment type="caution">
    <text evidence="9">The sequence shown here is derived from an EMBL/GenBank/DDBJ whole genome shotgun (WGS) entry which is preliminary data.</text>
</comment>
<feature type="transmembrane region" description="Helical" evidence="7">
    <location>
        <begin position="270"/>
        <end position="286"/>
    </location>
</feature>
<feature type="transmembrane region" description="Helical" evidence="7">
    <location>
        <begin position="215"/>
        <end position="236"/>
    </location>
</feature>
<keyword evidence="3" id="KW-1003">Cell membrane</keyword>
<evidence type="ECO:0000256" key="7">
    <source>
        <dbReference type="SAM" id="Phobius"/>
    </source>
</evidence>
<evidence type="ECO:0000256" key="4">
    <source>
        <dbReference type="ARBA" id="ARBA00022692"/>
    </source>
</evidence>
<dbReference type="EMBL" id="JACEOL010000011">
    <property type="protein sequence ID" value="MBA4601555.1"/>
    <property type="molecule type" value="Genomic_DNA"/>
</dbReference>
<accession>A0A7W1XR70</accession>
<feature type="transmembrane region" description="Helical" evidence="7">
    <location>
        <begin position="101"/>
        <end position="129"/>
    </location>
</feature>
<evidence type="ECO:0000256" key="6">
    <source>
        <dbReference type="ARBA" id="ARBA00023136"/>
    </source>
</evidence>
<feature type="domain" description="EamA" evidence="8">
    <location>
        <begin position="3"/>
        <end position="134"/>
    </location>
</feature>
<evidence type="ECO:0000256" key="2">
    <source>
        <dbReference type="ARBA" id="ARBA00007362"/>
    </source>
</evidence>
<feature type="transmembrane region" description="Helical" evidence="7">
    <location>
        <begin position="242"/>
        <end position="263"/>
    </location>
</feature>
<organism evidence="9 10">
    <name type="scientific">Thermoactinomyces mirandus</name>
    <dbReference type="NCBI Taxonomy" id="2756294"/>
    <lineage>
        <taxon>Bacteria</taxon>
        <taxon>Bacillati</taxon>
        <taxon>Bacillota</taxon>
        <taxon>Bacilli</taxon>
        <taxon>Bacillales</taxon>
        <taxon>Thermoactinomycetaceae</taxon>
        <taxon>Thermoactinomyces</taxon>
    </lineage>
</organism>
<dbReference type="Proteomes" id="UP000538292">
    <property type="component" value="Unassembled WGS sequence"/>
</dbReference>
<keyword evidence="6 7" id="KW-0472">Membrane</keyword>
<feature type="transmembrane region" description="Helical" evidence="7">
    <location>
        <begin position="173"/>
        <end position="194"/>
    </location>
</feature>
<dbReference type="InterPro" id="IPR000620">
    <property type="entry name" value="EamA_dom"/>
</dbReference>
<proteinExistence type="inferred from homology"/>
<dbReference type="AlphaFoldDB" id="A0A7W1XR70"/>
<name>A0A7W1XR70_9BACL</name>
<dbReference type="Gene3D" id="1.10.3730.20">
    <property type="match status" value="2"/>
</dbReference>
<feature type="transmembrane region" description="Helical" evidence="7">
    <location>
        <begin position="34"/>
        <end position="52"/>
    </location>
</feature>
<keyword evidence="4 7" id="KW-0812">Transmembrane</keyword>
<dbReference type="InterPro" id="IPR037185">
    <property type="entry name" value="EmrE-like"/>
</dbReference>
<feature type="transmembrane region" description="Helical" evidence="7">
    <location>
        <begin position="149"/>
        <end position="167"/>
    </location>
</feature>
<evidence type="ECO:0000313" key="9">
    <source>
        <dbReference type="EMBL" id="MBA4601555.1"/>
    </source>
</evidence>
<feature type="transmembrane region" description="Helical" evidence="7">
    <location>
        <begin position="59"/>
        <end position="81"/>
    </location>
</feature>
<dbReference type="Pfam" id="PF00892">
    <property type="entry name" value="EamA"/>
    <property type="match status" value="2"/>
</dbReference>
<dbReference type="SUPFAM" id="SSF103481">
    <property type="entry name" value="Multidrug resistance efflux transporter EmrE"/>
    <property type="match status" value="2"/>
</dbReference>
<dbReference type="PANTHER" id="PTHR32322">
    <property type="entry name" value="INNER MEMBRANE TRANSPORTER"/>
    <property type="match status" value="1"/>
</dbReference>
<evidence type="ECO:0000256" key="5">
    <source>
        <dbReference type="ARBA" id="ARBA00022989"/>
    </source>
</evidence>
<dbReference type="GO" id="GO:0005886">
    <property type="term" value="C:plasma membrane"/>
    <property type="evidence" value="ECO:0007669"/>
    <property type="project" value="UniProtKB-SubCell"/>
</dbReference>
<keyword evidence="5 7" id="KW-1133">Transmembrane helix</keyword>
<dbReference type="PANTHER" id="PTHR32322:SF18">
    <property type="entry name" value="S-ADENOSYLMETHIONINE_S-ADENOSYLHOMOCYSTEINE TRANSPORTER"/>
    <property type="match status" value="1"/>
</dbReference>
<evidence type="ECO:0000256" key="1">
    <source>
        <dbReference type="ARBA" id="ARBA00004651"/>
    </source>
</evidence>
<protein>
    <submittedName>
        <fullName evidence="9">EamA family transporter</fullName>
    </submittedName>
</protein>
<evidence type="ECO:0000259" key="8">
    <source>
        <dbReference type="Pfam" id="PF00892"/>
    </source>
</evidence>
<evidence type="ECO:0000313" key="10">
    <source>
        <dbReference type="Proteomes" id="UP000538292"/>
    </source>
</evidence>
<dbReference type="InterPro" id="IPR050638">
    <property type="entry name" value="AA-Vitamin_Transporters"/>
</dbReference>
<reference evidence="9 10" key="1">
    <citation type="submission" date="2020-07" db="EMBL/GenBank/DDBJ databases">
        <title>Thermoactinomyces phylogeny.</title>
        <authorList>
            <person name="Dunlap C."/>
        </authorList>
    </citation>
    <scope>NUCLEOTIDE SEQUENCE [LARGE SCALE GENOMIC DNA]</scope>
    <source>
        <strain evidence="9 10">AMNI-1</strain>
    </source>
</reference>
<evidence type="ECO:0000256" key="3">
    <source>
        <dbReference type="ARBA" id="ARBA00022475"/>
    </source>
</evidence>
<gene>
    <name evidence="9" type="ORF">H2C83_04305</name>
</gene>
<comment type="similarity">
    <text evidence="2">Belongs to the EamA transporter family.</text>
</comment>
<comment type="subcellular location">
    <subcellularLocation>
        <location evidence="1">Cell membrane</location>
        <topology evidence="1">Multi-pass membrane protein</topology>
    </subcellularLocation>
</comment>